<dbReference type="AlphaFoldDB" id="A0A8J7NXQ9"/>
<dbReference type="PROSITE" id="PS50262">
    <property type="entry name" value="G_PROTEIN_RECEP_F1_2"/>
    <property type="match status" value="1"/>
</dbReference>
<accession>A0A8J7NXQ9</accession>
<dbReference type="InterPro" id="IPR000276">
    <property type="entry name" value="GPCR_Rhodpsn"/>
</dbReference>
<feature type="transmembrane region" description="Helical" evidence="14">
    <location>
        <begin position="600"/>
        <end position="622"/>
    </location>
</feature>
<feature type="transmembrane region" description="Helical" evidence="14">
    <location>
        <begin position="554"/>
        <end position="579"/>
    </location>
</feature>
<keyword evidence="5 14" id="KW-0812">Transmembrane</keyword>
<evidence type="ECO:0000256" key="12">
    <source>
        <dbReference type="ARBA" id="ARBA00023224"/>
    </source>
</evidence>
<name>A0A8J7NXQ9_ATRSP</name>
<gene>
    <name evidence="16" type="primary">Lhcgr_1</name>
    <name evidence="14" type="synonym">LHCGR</name>
    <name evidence="16" type="ORF">GTO95_0016837</name>
</gene>
<keyword evidence="10" id="KW-1015">Disulfide bond</keyword>
<dbReference type="PANTHER" id="PTHR24372">
    <property type="entry name" value="GLYCOPROTEIN HORMONE RECEPTOR"/>
    <property type="match status" value="1"/>
</dbReference>
<feature type="transmembrane region" description="Helical" evidence="14">
    <location>
        <begin position="634"/>
        <end position="654"/>
    </location>
</feature>
<keyword evidence="8 14" id="KW-0297">G-protein coupled receptor</keyword>
<feature type="transmembrane region" description="Helical" evidence="14">
    <location>
        <begin position="511"/>
        <end position="534"/>
    </location>
</feature>
<dbReference type="SUPFAM" id="SSF52058">
    <property type="entry name" value="L domain-like"/>
    <property type="match status" value="1"/>
</dbReference>
<dbReference type="PROSITE" id="PS00237">
    <property type="entry name" value="G_PROTEIN_RECEP_F1_1"/>
    <property type="match status" value="1"/>
</dbReference>
<dbReference type="InterPro" id="IPR032675">
    <property type="entry name" value="LRR_dom_sf"/>
</dbReference>
<comment type="similarity">
    <text evidence="14">Belongs to the G-protein coupled receptor 1 family. FSH/LSH/TSH subfamily.</text>
</comment>
<feature type="transmembrane region" description="Helical" evidence="14">
    <location>
        <begin position="384"/>
        <end position="412"/>
    </location>
</feature>
<evidence type="ECO:0000259" key="15">
    <source>
        <dbReference type="PROSITE" id="PS50262"/>
    </source>
</evidence>
<reference evidence="16" key="1">
    <citation type="journal article" date="2021" name="Cell">
        <title>Tracing the genetic footprints of vertebrate landing in non-teleost ray-finned fishes.</title>
        <authorList>
            <person name="Bi X."/>
            <person name="Wang K."/>
            <person name="Yang L."/>
            <person name="Pan H."/>
            <person name="Jiang H."/>
            <person name="Wei Q."/>
            <person name="Fang M."/>
            <person name="Yu H."/>
            <person name="Zhu C."/>
            <person name="Cai Y."/>
            <person name="He Y."/>
            <person name="Gan X."/>
            <person name="Zeng H."/>
            <person name="Yu D."/>
            <person name="Zhu Y."/>
            <person name="Jiang H."/>
            <person name="Qiu Q."/>
            <person name="Yang H."/>
            <person name="Zhang Y.E."/>
            <person name="Wang W."/>
            <person name="Zhu M."/>
            <person name="He S."/>
            <person name="Zhang G."/>
        </authorList>
    </citation>
    <scope>NUCLEOTIDE SEQUENCE</scope>
    <source>
        <strain evidence="16">Allg_001</strain>
    </source>
</reference>
<feature type="transmembrane region" description="Helical" evidence="14">
    <location>
        <begin position="468"/>
        <end position="490"/>
    </location>
</feature>
<keyword evidence="6" id="KW-0677">Repeat</keyword>
<protein>
    <recommendedName>
        <fullName evidence="2 14">Lutropin-choriogonadotropic hormone receptor</fullName>
    </recommendedName>
</protein>
<keyword evidence="7 14" id="KW-1133">Transmembrane helix</keyword>
<dbReference type="GO" id="GO:0007200">
    <property type="term" value="P:phospholipase C-activating G protein-coupled receptor signaling pathway"/>
    <property type="evidence" value="ECO:0007669"/>
    <property type="project" value="TreeGrafter"/>
</dbReference>
<comment type="function">
    <text evidence="13 14">Receptor for lutropin-choriogonadotropic hormone. The activity of this receptor is mediated by G proteins which activate adenylate cyclase.</text>
</comment>
<evidence type="ECO:0000256" key="8">
    <source>
        <dbReference type="ARBA" id="ARBA00023040"/>
    </source>
</evidence>
<dbReference type="InterPro" id="IPR026906">
    <property type="entry name" value="LRR_5"/>
</dbReference>
<dbReference type="FunFam" id="3.80.10.10:FF:000128">
    <property type="entry name" value="Lutropin-choriogonadotropic hormone receptor"/>
    <property type="match status" value="1"/>
</dbReference>
<dbReference type="GO" id="GO:0022602">
    <property type="term" value="P:ovulation cycle process"/>
    <property type="evidence" value="ECO:0007669"/>
    <property type="project" value="TreeGrafter"/>
</dbReference>
<dbReference type="GO" id="GO:0008528">
    <property type="term" value="F:G protein-coupled peptide receptor activity"/>
    <property type="evidence" value="ECO:0007669"/>
    <property type="project" value="TreeGrafter"/>
</dbReference>
<comment type="subcellular location">
    <subcellularLocation>
        <location evidence="1 14">Cell membrane</location>
        <topology evidence="1 14">Multi-pass membrane protein</topology>
    </subcellularLocation>
</comment>
<dbReference type="EMBL" id="JAAWVO010051054">
    <property type="protein sequence ID" value="MBN3320293.1"/>
    <property type="molecule type" value="Genomic_DNA"/>
</dbReference>
<dbReference type="PRINTS" id="PR01144">
    <property type="entry name" value="LSHRECEPTOR"/>
</dbReference>
<feature type="non-terminal residue" evidence="16">
    <location>
        <position position="1"/>
    </location>
</feature>
<dbReference type="PRINTS" id="PR00237">
    <property type="entry name" value="GPCRRHODOPSN"/>
</dbReference>
<feature type="transmembrane region" description="Helical" evidence="14">
    <location>
        <begin position="424"/>
        <end position="448"/>
    </location>
</feature>
<dbReference type="Pfam" id="PF13306">
    <property type="entry name" value="LRR_5"/>
    <property type="match status" value="2"/>
</dbReference>
<dbReference type="InterPro" id="IPR017452">
    <property type="entry name" value="GPCR_Rhodpsn_7TM"/>
</dbReference>
<keyword evidence="17" id="KW-1185">Reference proteome</keyword>
<evidence type="ECO:0000256" key="7">
    <source>
        <dbReference type="ARBA" id="ARBA00022989"/>
    </source>
</evidence>
<dbReference type="GO" id="GO:0001541">
    <property type="term" value="P:ovarian follicle development"/>
    <property type="evidence" value="ECO:0007669"/>
    <property type="project" value="TreeGrafter"/>
</dbReference>
<feature type="chain" id="PRO_5035337607" description="Lutropin-choriogonadotropic hormone receptor" evidence="14">
    <location>
        <begin position="22"/>
        <end position="721"/>
    </location>
</feature>
<dbReference type="InterPro" id="IPR002273">
    <property type="entry name" value="LSH_rcpt"/>
</dbReference>
<keyword evidence="12 14" id="KW-0807">Transducer</keyword>
<evidence type="ECO:0000256" key="13">
    <source>
        <dbReference type="ARBA" id="ARBA00046260"/>
    </source>
</evidence>
<evidence type="ECO:0000256" key="1">
    <source>
        <dbReference type="ARBA" id="ARBA00004651"/>
    </source>
</evidence>
<dbReference type="GO" id="GO:0008584">
    <property type="term" value="P:male gonad development"/>
    <property type="evidence" value="ECO:0007669"/>
    <property type="project" value="TreeGrafter"/>
</dbReference>
<dbReference type="GO" id="GO:0005886">
    <property type="term" value="C:plasma membrane"/>
    <property type="evidence" value="ECO:0007669"/>
    <property type="project" value="UniProtKB-SubCell"/>
</dbReference>
<keyword evidence="3 14" id="KW-1003">Cell membrane</keyword>
<evidence type="ECO:0000256" key="10">
    <source>
        <dbReference type="ARBA" id="ARBA00023157"/>
    </source>
</evidence>
<evidence type="ECO:0000256" key="9">
    <source>
        <dbReference type="ARBA" id="ARBA00023136"/>
    </source>
</evidence>
<evidence type="ECO:0000256" key="4">
    <source>
        <dbReference type="ARBA" id="ARBA00022614"/>
    </source>
</evidence>
<dbReference type="Gene3D" id="3.80.10.10">
    <property type="entry name" value="Ribonuclease Inhibitor"/>
    <property type="match status" value="1"/>
</dbReference>
<evidence type="ECO:0000313" key="16">
    <source>
        <dbReference type="EMBL" id="MBN3320293.1"/>
    </source>
</evidence>
<evidence type="ECO:0000256" key="2">
    <source>
        <dbReference type="ARBA" id="ARBA00022266"/>
    </source>
</evidence>
<dbReference type="InterPro" id="IPR002131">
    <property type="entry name" value="Gphrmn_rcpt_fam"/>
</dbReference>
<feature type="signal peptide" evidence="14">
    <location>
        <begin position="1"/>
        <end position="21"/>
    </location>
</feature>
<evidence type="ECO:0000256" key="5">
    <source>
        <dbReference type="ARBA" id="ARBA00022692"/>
    </source>
</evidence>
<dbReference type="FunFam" id="1.20.1070.10:FF:000019">
    <property type="entry name" value="Lutropin-choriogonadotropic hormone receptor"/>
    <property type="match status" value="1"/>
</dbReference>
<keyword evidence="11 14" id="KW-0675">Receptor</keyword>
<evidence type="ECO:0000313" key="17">
    <source>
        <dbReference type="Proteomes" id="UP000736164"/>
    </source>
</evidence>
<feature type="non-terminal residue" evidence="16">
    <location>
        <position position="721"/>
    </location>
</feature>
<dbReference type="GO" id="GO:0007189">
    <property type="term" value="P:adenylate cyclase-activating G protein-coupled receptor signaling pathway"/>
    <property type="evidence" value="ECO:0007669"/>
    <property type="project" value="TreeGrafter"/>
</dbReference>
<keyword evidence="4" id="KW-0433">Leucine-rich repeat</keyword>
<dbReference type="Proteomes" id="UP000736164">
    <property type="component" value="Unassembled WGS sequence"/>
</dbReference>
<dbReference type="GO" id="GO:0004964">
    <property type="term" value="F:luteinizing hormone receptor activity"/>
    <property type="evidence" value="ECO:0007669"/>
    <property type="project" value="InterPro"/>
</dbReference>
<evidence type="ECO:0000256" key="3">
    <source>
        <dbReference type="ARBA" id="ARBA00022475"/>
    </source>
</evidence>
<dbReference type="GO" id="GO:0009755">
    <property type="term" value="P:hormone-mediated signaling pathway"/>
    <property type="evidence" value="ECO:0007669"/>
    <property type="project" value="TreeGrafter"/>
</dbReference>
<dbReference type="SUPFAM" id="SSF81321">
    <property type="entry name" value="Family A G protein-coupled receptor-like"/>
    <property type="match status" value="1"/>
</dbReference>
<proteinExistence type="inferred from homology"/>
<dbReference type="PANTHER" id="PTHR24372:SF1">
    <property type="entry name" value="LUTROPIN-CHORIOGONADOTROPIC HORMONE RECEPTOR"/>
    <property type="match status" value="1"/>
</dbReference>
<feature type="domain" description="G-protein coupled receptors family 1 profile" evidence="15">
    <location>
        <begin position="404"/>
        <end position="651"/>
    </location>
</feature>
<keyword evidence="9 14" id="KW-0472">Membrane</keyword>
<dbReference type="PRINTS" id="PR00373">
    <property type="entry name" value="GLYCHORMONER"/>
</dbReference>
<sequence length="721" mass="81593">MKLSLVCMIFPLLLNIRFSISLFNFVCPEICHCSDGNIRCNNETEWLFSASRKDKCRRMTLTHLSIRTIASHSFEGLVNVLRIEISQSVFLERIEALAFNNLHNLSEISIQNTKSLVNIGRRAFSNLPKLRYLSICNTGITVFPDMSTIYSIESHFILEICENLHIESIPSNAFVGMTKEHITMNLYKNGFREIQRCAFNGTKIDKLVLKGNSKLRIIHEEAFNGGIGPDVLDVSSTPIQKLPTSGLESVQILMAQSTYALKSLPPLNLFSSLRKAHLTYPSHCCAFQNWKAKEHNSLFASWANLSSQHEEDRIISQVIPFLTPESFSSSLVTQIPATASVTSSEEDSEALSLEFHYPEFDFSQPLKILQCSPKPDAFNPCEDIIGYAFLRVLIWFINILAIVGNLIVLLVVMTSQYKLTVPRFLMCNLAFANFCMGVHLLMIATVDFKTRSQYSQYAIEWQTGAGCSAAGFFTVFGSELSVYTLTVITLERWHTITYALQLERRLCRRQAVLIMMGGWLFSLTMALLPLLGVSSYMKVSICLPMDIEILPSQAYIVIILLLNVIAFFIICACYIKIYLAVRNPKFTGKNRDTRIAKKMAVLIFTDFTCMAPISFFAISAAFKFPLITVTNSKILLVLFYPINSCANPFLYAIFTKAFRRDMCILMSWFGCCKKKANMYRMSLHYADHHIGKHSSASTANRTSHMVLRNNRRPLSNKGRSL</sequence>
<evidence type="ECO:0000256" key="6">
    <source>
        <dbReference type="ARBA" id="ARBA00022737"/>
    </source>
</evidence>
<dbReference type="Pfam" id="PF00001">
    <property type="entry name" value="7tm_1"/>
    <property type="match status" value="1"/>
</dbReference>
<keyword evidence="14" id="KW-0732">Signal</keyword>
<evidence type="ECO:0000256" key="11">
    <source>
        <dbReference type="ARBA" id="ARBA00023170"/>
    </source>
</evidence>
<organism evidence="16 17">
    <name type="scientific">Atractosteus spatula</name>
    <name type="common">Alligator gar</name>
    <name type="synonym">Lepisosteus spatula</name>
    <dbReference type="NCBI Taxonomy" id="7917"/>
    <lineage>
        <taxon>Eukaryota</taxon>
        <taxon>Metazoa</taxon>
        <taxon>Chordata</taxon>
        <taxon>Craniata</taxon>
        <taxon>Vertebrata</taxon>
        <taxon>Euteleostomi</taxon>
        <taxon>Actinopterygii</taxon>
        <taxon>Neopterygii</taxon>
        <taxon>Holostei</taxon>
        <taxon>Semionotiformes</taxon>
        <taxon>Lepisosteidae</taxon>
        <taxon>Atractosteus</taxon>
    </lineage>
</organism>
<evidence type="ECO:0000256" key="14">
    <source>
        <dbReference type="RuleBase" id="RU361222"/>
    </source>
</evidence>
<comment type="caution">
    <text evidence="16">The sequence shown here is derived from an EMBL/GenBank/DDBJ whole genome shotgun (WGS) entry which is preliminary data.</text>
</comment>
<dbReference type="Gene3D" id="1.20.1070.10">
    <property type="entry name" value="Rhodopsin 7-helix transmembrane proteins"/>
    <property type="match status" value="1"/>
</dbReference>